<dbReference type="OMA" id="VHITGVH"/>
<evidence type="ECO:0000259" key="2">
    <source>
        <dbReference type="PROSITE" id="PS50105"/>
    </source>
</evidence>
<feature type="domain" description="SAM" evidence="2">
    <location>
        <begin position="1"/>
        <end position="72"/>
    </location>
</feature>
<proteinExistence type="predicted"/>
<dbReference type="Proteomes" id="UP000037069">
    <property type="component" value="Unassembled WGS sequence"/>
</dbReference>
<evidence type="ECO:0000313" key="3">
    <source>
        <dbReference type="EMBL" id="KNC25300.1"/>
    </source>
</evidence>
<dbReference type="InterPro" id="IPR040772">
    <property type="entry name" value="C19orf47_SAM"/>
</dbReference>
<reference evidence="3 4" key="1">
    <citation type="journal article" date="2015" name="Nat. Commun.">
        <title>Lucilia cuprina genome unlocks parasitic fly biology to underpin future interventions.</title>
        <authorList>
            <person name="Anstead C.A."/>
            <person name="Korhonen P.K."/>
            <person name="Young N.D."/>
            <person name="Hall R.S."/>
            <person name="Jex A.R."/>
            <person name="Murali S.C."/>
            <person name="Hughes D.S."/>
            <person name="Lee S.F."/>
            <person name="Perry T."/>
            <person name="Stroehlein A.J."/>
            <person name="Ansell B.R."/>
            <person name="Breugelmans B."/>
            <person name="Hofmann A."/>
            <person name="Qu J."/>
            <person name="Dugan S."/>
            <person name="Lee S.L."/>
            <person name="Chao H."/>
            <person name="Dinh H."/>
            <person name="Han Y."/>
            <person name="Doddapaneni H.V."/>
            <person name="Worley K.C."/>
            <person name="Muzny D.M."/>
            <person name="Ioannidis P."/>
            <person name="Waterhouse R.M."/>
            <person name="Zdobnov E.M."/>
            <person name="James P.J."/>
            <person name="Bagnall N.H."/>
            <person name="Kotze A.C."/>
            <person name="Gibbs R.A."/>
            <person name="Richards S."/>
            <person name="Batterham P."/>
            <person name="Gasser R.B."/>
        </authorList>
    </citation>
    <scope>NUCLEOTIDE SEQUENCE [LARGE SCALE GENOMIC DNA]</scope>
    <source>
        <strain evidence="3 4">LS</strain>
        <tissue evidence="3">Full body</tissue>
    </source>
</reference>
<gene>
    <name evidence="3" type="ORF">FF38_02538</name>
</gene>
<dbReference type="CDD" id="cd09531">
    <property type="entry name" value="SAM_CS047"/>
    <property type="match status" value="1"/>
</dbReference>
<dbReference type="GO" id="GO:0005634">
    <property type="term" value="C:nucleus"/>
    <property type="evidence" value="ECO:0007669"/>
    <property type="project" value="TreeGrafter"/>
</dbReference>
<dbReference type="Pfam" id="PF18017">
    <property type="entry name" value="SAM_4"/>
    <property type="match status" value="1"/>
</dbReference>
<dbReference type="InterPro" id="IPR001660">
    <property type="entry name" value="SAM"/>
</dbReference>
<dbReference type="InterPro" id="IPR039161">
    <property type="entry name" value="C19orf47-like"/>
</dbReference>
<evidence type="ECO:0000256" key="1">
    <source>
        <dbReference type="SAM" id="MobiDB-lite"/>
    </source>
</evidence>
<feature type="compositionally biased region" description="Low complexity" evidence="1">
    <location>
        <begin position="402"/>
        <end position="426"/>
    </location>
</feature>
<name>A0A0L0BZ58_LUCCU</name>
<dbReference type="AlphaFoldDB" id="A0A0L0BZ58"/>
<dbReference type="PANTHER" id="PTHR21359:SF1">
    <property type="entry name" value="DUF5577 DOMAIN-CONTAINING PROTEIN"/>
    <property type="match status" value="1"/>
</dbReference>
<dbReference type="PANTHER" id="PTHR21359">
    <property type="entry name" value="DUF5577 DOMAIN-CONTAINING PROTEIN"/>
    <property type="match status" value="1"/>
</dbReference>
<organism evidence="3 4">
    <name type="scientific">Lucilia cuprina</name>
    <name type="common">Green bottle fly</name>
    <name type="synonym">Australian sheep blowfly</name>
    <dbReference type="NCBI Taxonomy" id="7375"/>
    <lineage>
        <taxon>Eukaryota</taxon>
        <taxon>Metazoa</taxon>
        <taxon>Ecdysozoa</taxon>
        <taxon>Arthropoda</taxon>
        <taxon>Hexapoda</taxon>
        <taxon>Insecta</taxon>
        <taxon>Pterygota</taxon>
        <taxon>Neoptera</taxon>
        <taxon>Endopterygota</taxon>
        <taxon>Diptera</taxon>
        <taxon>Brachycera</taxon>
        <taxon>Muscomorpha</taxon>
        <taxon>Oestroidea</taxon>
        <taxon>Calliphoridae</taxon>
        <taxon>Luciliinae</taxon>
        <taxon>Lucilia</taxon>
    </lineage>
</organism>
<dbReference type="InterPro" id="IPR013761">
    <property type="entry name" value="SAM/pointed_sf"/>
</dbReference>
<dbReference type="OrthoDB" id="10067653at2759"/>
<sequence length="451" mass="49248">MSTTTAGQWVKFFNASGIPSPAAATYAHIFVENRIQVDMLMDLNKEYLREMGITLMGDIIAILRHAKTVCDQTAREKVLSCETPVPIAAVPANPVTPLDKKIRLKSTASVASSSSAAVVAPLPAVKPRRVLPEHEGKYKIKLPSGTTERSKQILAKQAKLYSDREASKEKSDIFKRLAKNSKDTIVLEDNNDSSSLDSMDNVKMRITGLGSKSLQTSSSIFSRLGGKSSDEATVSKEIKPILKNTAKNRLSTIVKAKTVVAPTIVKPIKQKVILVKKVPLKKESDEDESMASSGDDDMYDDMDISGGSEKFVKFASTAEVREIAPRRYSSPTRKTFKPRQDFIKDKPAGVKARLGLNAKLHTTKKSLNLKASPPSKMKTLSKMKADEVIQRHDLPVHKRLGKSSPITTKSSSTSSSNSSNVSNISKRLGRVNIEKSSPKTASVFDRLGYGS</sequence>
<comment type="caution">
    <text evidence="3">The sequence shown here is derived from an EMBL/GenBank/DDBJ whole genome shotgun (WGS) entry which is preliminary data.</text>
</comment>
<dbReference type="EMBL" id="JRES01001125">
    <property type="protein sequence ID" value="KNC25300.1"/>
    <property type="molecule type" value="Genomic_DNA"/>
</dbReference>
<keyword evidence="4" id="KW-1185">Reference proteome</keyword>
<dbReference type="SUPFAM" id="SSF47769">
    <property type="entry name" value="SAM/Pointed domain"/>
    <property type="match status" value="1"/>
</dbReference>
<dbReference type="PROSITE" id="PS50105">
    <property type="entry name" value="SAM_DOMAIN"/>
    <property type="match status" value="1"/>
</dbReference>
<accession>A0A0L0BZ58</accession>
<protein>
    <recommendedName>
        <fullName evidence="2">SAM domain-containing protein</fullName>
    </recommendedName>
</protein>
<evidence type="ECO:0000313" key="4">
    <source>
        <dbReference type="Proteomes" id="UP000037069"/>
    </source>
</evidence>
<dbReference type="Gene3D" id="1.10.150.50">
    <property type="entry name" value="Transcription Factor, Ets-1"/>
    <property type="match status" value="1"/>
</dbReference>
<feature type="region of interest" description="Disordered" evidence="1">
    <location>
        <begin position="388"/>
        <end position="451"/>
    </location>
</feature>